<evidence type="ECO:0000313" key="11">
    <source>
        <dbReference type="EMBL" id="SNY20911.1"/>
    </source>
</evidence>
<organism evidence="11 12">
    <name type="scientific">Orenia metallireducens</name>
    <dbReference type="NCBI Taxonomy" id="1413210"/>
    <lineage>
        <taxon>Bacteria</taxon>
        <taxon>Bacillati</taxon>
        <taxon>Bacillota</taxon>
        <taxon>Clostridia</taxon>
        <taxon>Halanaerobiales</taxon>
        <taxon>Halobacteroidaceae</taxon>
        <taxon>Orenia</taxon>
    </lineage>
</organism>
<gene>
    <name evidence="11" type="ORF">SAMN06265827_10657</name>
</gene>
<dbReference type="PANTHER" id="PTHR37324:SF2">
    <property type="entry name" value="PTS SYSTEM GALACTITOL-SPECIFIC EIIC COMPONENT"/>
    <property type="match status" value="1"/>
</dbReference>
<sequence>MLDTIMNYILNLEVYVMLPIVMFIVSLIIQIPIKQAMKHALTLGIGFIGIFMTLDHFVAKIAPVIEQVVEQTGSDLTVLDVGWPPLAAAAWSFKIAPILMVVFIVINIIMLWLKLTNTFNIDIWNFWHFLFTGQLVYAMSEDLTLSIISSITCMIITIKLADWSAEATEEFSGIKGISISTLSATAYYPIALVTDKVIERIPKINRINGNPEHIQKRLGFFGEPMFIGLLLGIGLGVIAGYDLKEVADLAINIAAVVFILPRMAGILGEGLIPISTGAKNYLLDKFPSMEDARIGMDLAVLIGYPAVIVSGIILMPIALILAVLLPGIRFIPLADLPNMIGAVTLVVVATRGNLFRAVIAFIPIIIGKLYIASAMAGTYTNLLDKAGIVISQYKGNITSFLDGGNLFRVYWVYLFQGNLWAIGILPIFSLLIYITWKEYKKRNDNLDNAFSKLEY</sequence>
<reference evidence="12" key="1">
    <citation type="submission" date="2017-09" db="EMBL/GenBank/DDBJ databases">
        <authorList>
            <person name="Varghese N."/>
            <person name="Submissions S."/>
        </authorList>
    </citation>
    <scope>NUCLEOTIDE SEQUENCE [LARGE SCALE GENOMIC DNA]</scope>
    <source>
        <strain evidence="12">MSL47</strain>
    </source>
</reference>
<proteinExistence type="predicted"/>
<dbReference type="InterPro" id="IPR004703">
    <property type="entry name" value="PTS_sugar-sp_permease"/>
</dbReference>
<dbReference type="Pfam" id="PF03611">
    <property type="entry name" value="EIIC-GAT"/>
    <property type="match status" value="1"/>
</dbReference>
<evidence type="ECO:0000256" key="7">
    <source>
        <dbReference type="ARBA" id="ARBA00022989"/>
    </source>
</evidence>
<keyword evidence="2" id="KW-0813">Transport</keyword>
<comment type="subcellular location">
    <subcellularLocation>
        <location evidence="1">Cell membrane</location>
        <topology evidence="1">Multi-pass membrane protein</topology>
    </subcellularLocation>
</comment>
<feature type="transmembrane region" description="Helical" evidence="9">
    <location>
        <begin position="298"/>
        <end position="324"/>
    </location>
</feature>
<keyword evidence="12" id="KW-1185">Reference proteome</keyword>
<feature type="transmembrane region" description="Helical" evidence="9">
    <location>
        <begin position="40"/>
        <end position="59"/>
    </location>
</feature>
<evidence type="ECO:0000256" key="4">
    <source>
        <dbReference type="ARBA" id="ARBA00022597"/>
    </source>
</evidence>
<keyword evidence="5" id="KW-0598">Phosphotransferase system</keyword>
<keyword evidence="7 9" id="KW-1133">Transmembrane helix</keyword>
<dbReference type="RefSeq" id="WP_097017088.1">
    <property type="nucleotide sequence ID" value="NZ_OBDZ01000006.1"/>
</dbReference>
<dbReference type="PANTHER" id="PTHR37324">
    <property type="entry name" value="PTS SYSTEM GALACTITOL-SPECIFIC EIIC COMPONENT"/>
    <property type="match status" value="1"/>
</dbReference>
<feature type="domain" description="PTS EIIC type-2" evidence="10">
    <location>
        <begin position="6"/>
        <end position="436"/>
    </location>
</feature>
<keyword evidence="8 9" id="KW-0472">Membrane</keyword>
<feature type="transmembrane region" description="Helical" evidence="9">
    <location>
        <begin position="225"/>
        <end position="243"/>
    </location>
</feature>
<feature type="transmembrane region" description="Helical" evidence="9">
    <location>
        <begin position="91"/>
        <end position="113"/>
    </location>
</feature>
<dbReference type="InterPro" id="IPR013014">
    <property type="entry name" value="PTS_EIIC_2"/>
</dbReference>
<dbReference type="PROSITE" id="PS51104">
    <property type="entry name" value="PTS_EIIC_TYPE_2"/>
    <property type="match status" value="1"/>
</dbReference>
<accession>A0A285GEW4</accession>
<dbReference type="OrthoDB" id="9787936at2"/>
<dbReference type="PIRSF" id="PIRSF006304">
    <property type="entry name" value="GatC"/>
    <property type="match status" value="1"/>
</dbReference>
<dbReference type="GO" id="GO:0005886">
    <property type="term" value="C:plasma membrane"/>
    <property type="evidence" value="ECO:0007669"/>
    <property type="project" value="UniProtKB-SubCell"/>
</dbReference>
<dbReference type="GO" id="GO:0009401">
    <property type="term" value="P:phosphoenolpyruvate-dependent sugar phosphotransferase system"/>
    <property type="evidence" value="ECO:0007669"/>
    <property type="project" value="UniProtKB-KW"/>
</dbReference>
<evidence type="ECO:0000256" key="8">
    <source>
        <dbReference type="ARBA" id="ARBA00023136"/>
    </source>
</evidence>
<feature type="transmembrane region" description="Helical" evidence="9">
    <location>
        <begin position="410"/>
        <end position="434"/>
    </location>
</feature>
<feature type="transmembrane region" description="Helical" evidence="9">
    <location>
        <begin position="12"/>
        <end position="33"/>
    </location>
</feature>
<dbReference type="STRING" id="1413210.U472_03725"/>
<dbReference type="GO" id="GO:0015577">
    <property type="term" value="F:galactitol transmembrane transporter activity"/>
    <property type="evidence" value="ECO:0007669"/>
    <property type="project" value="InterPro"/>
</dbReference>
<evidence type="ECO:0000256" key="2">
    <source>
        <dbReference type="ARBA" id="ARBA00022448"/>
    </source>
</evidence>
<keyword evidence="4" id="KW-0762">Sugar transport</keyword>
<dbReference type="Proteomes" id="UP000219573">
    <property type="component" value="Unassembled WGS sequence"/>
</dbReference>
<keyword evidence="6 9" id="KW-0812">Transmembrane</keyword>
<dbReference type="EMBL" id="OBDZ01000006">
    <property type="protein sequence ID" value="SNY20911.1"/>
    <property type="molecule type" value="Genomic_DNA"/>
</dbReference>
<protein>
    <submittedName>
        <fullName evidence="11">PTS system, galactitol-specific IIC component</fullName>
    </submittedName>
</protein>
<feature type="transmembrane region" description="Helical" evidence="9">
    <location>
        <begin position="357"/>
        <end position="376"/>
    </location>
</feature>
<evidence type="ECO:0000256" key="3">
    <source>
        <dbReference type="ARBA" id="ARBA00022475"/>
    </source>
</evidence>
<evidence type="ECO:0000259" key="10">
    <source>
        <dbReference type="PROSITE" id="PS51104"/>
    </source>
</evidence>
<name>A0A285GEW4_9FIRM</name>
<keyword evidence="3" id="KW-1003">Cell membrane</keyword>
<feature type="transmembrane region" description="Helical" evidence="9">
    <location>
        <begin position="249"/>
        <end position="272"/>
    </location>
</feature>
<dbReference type="InterPro" id="IPR013853">
    <property type="entry name" value="EIIC-GAT"/>
</dbReference>
<evidence type="ECO:0000256" key="1">
    <source>
        <dbReference type="ARBA" id="ARBA00004651"/>
    </source>
</evidence>
<evidence type="ECO:0000313" key="12">
    <source>
        <dbReference type="Proteomes" id="UP000219573"/>
    </source>
</evidence>
<evidence type="ECO:0000256" key="5">
    <source>
        <dbReference type="ARBA" id="ARBA00022683"/>
    </source>
</evidence>
<feature type="transmembrane region" description="Helical" evidence="9">
    <location>
        <begin position="330"/>
        <end position="350"/>
    </location>
</feature>
<dbReference type="AlphaFoldDB" id="A0A285GEW4"/>
<evidence type="ECO:0000256" key="6">
    <source>
        <dbReference type="ARBA" id="ARBA00022692"/>
    </source>
</evidence>
<evidence type="ECO:0000256" key="9">
    <source>
        <dbReference type="SAM" id="Phobius"/>
    </source>
</evidence>